<dbReference type="Gene3D" id="2.170.130.10">
    <property type="entry name" value="TonB-dependent receptor, plug domain"/>
    <property type="match status" value="1"/>
</dbReference>
<dbReference type="InterPro" id="IPR012910">
    <property type="entry name" value="Plug_dom"/>
</dbReference>
<dbReference type="PANTHER" id="PTHR47234">
    <property type="match status" value="1"/>
</dbReference>
<keyword evidence="15" id="KW-1185">Reference proteome</keyword>
<dbReference type="SUPFAM" id="SSF56935">
    <property type="entry name" value="Porins"/>
    <property type="match status" value="1"/>
</dbReference>
<name>A0A1S1MQJ1_9GAMM</name>
<feature type="domain" description="TonB-dependent receptor-like beta-barrel" evidence="12">
    <location>
        <begin position="384"/>
        <end position="940"/>
    </location>
</feature>
<evidence type="ECO:0000313" key="15">
    <source>
        <dbReference type="Proteomes" id="UP000179786"/>
    </source>
</evidence>
<gene>
    <name evidence="14" type="ORF">BET10_20415</name>
</gene>
<evidence type="ECO:0000313" key="14">
    <source>
        <dbReference type="EMBL" id="OHU87308.1"/>
    </source>
</evidence>
<dbReference type="STRING" id="1859457.BET10_20415"/>
<dbReference type="PROSITE" id="PS52016">
    <property type="entry name" value="TONB_DEPENDENT_REC_3"/>
    <property type="match status" value="1"/>
</dbReference>
<comment type="similarity">
    <text evidence="8 9">Belongs to the TonB-dependent receptor family.</text>
</comment>
<dbReference type="InterPro" id="IPR000531">
    <property type="entry name" value="Beta-barrel_TonB"/>
</dbReference>
<dbReference type="InterPro" id="IPR036942">
    <property type="entry name" value="Beta-barrel_TonB_sf"/>
</dbReference>
<keyword evidence="4 8" id="KW-0812">Transmembrane</keyword>
<dbReference type="RefSeq" id="WP_070987226.1">
    <property type="nucleotide sequence ID" value="NZ_MKJU01000032.1"/>
</dbReference>
<feature type="chain" id="PRO_5010341977" evidence="11">
    <location>
        <begin position="24"/>
        <end position="975"/>
    </location>
</feature>
<evidence type="ECO:0000256" key="5">
    <source>
        <dbReference type="ARBA" id="ARBA00023077"/>
    </source>
</evidence>
<accession>A0A1S1MQJ1</accession>
<keyword evidence="14" id="KW-0675">Receptor</keyword>
<dbReference type="InterPro" id="IPR037066">
    <property type="entry name" value="Plug_dom_sf"/>
</dbReference>
<evidence type="ECO:0000256" key="3">
    <source>
        <dbReference type="ARBA" id="ARBA00022452"/>
    </source>
</evidence>
<feature type="compositionally biased region" description="Low complexity" evidence="10">
    <location>
        <begin position="86"/>
        <end position="98"/>
    </location>
</feature>
<keyword evidence="7 8" id="KW-0998">Cell outer membrane</keyword>
<dbReference type="Pfam" id="PF07715">
    <property type="entry name" value="Plug"/>
    <property type="match status" value="1"/>
</dbReference>
<keyword evidence="11" id="KW-0732">Signal</keyword>
<sequence length="975" mass="107063">MFRRLTIAAAISASLCPVASAYAQQENELENIERVEITGSRIKGVDLEGSVPLTVLDQQSIKQSGANTIFELLKDLSVLKGGNGTFSTSESGGTSTSTPAGQSAASLRGMGPSSTLTLINSRRVAPSSFAAGTENFVDINAIPLAAIERIEILATGASAVYGADAVAGVINYILKDDYQGAEINASYGDSTDSHDESKKQINMLYGTQIGDSHLSVFLDMYDRNAFKATDRSFSASPNLVNSYSYLPTLENSPNIYYYSSRDGNELPAPNCQTPLVTTEYGEQICAYYGNQHDYLETPFESVSTGFMFNSQLGKLDWHTDFFYSQTKSQAYSSPAPINQLDDSDGPYILEDALFIYDQADGSNALMDQLYIDPFTTQSGKEVWGFAFDARFNDPRTVEVETKNFRLVSTLEGEINDWSWESGVTFSRSRSEQEAIAGVYNRYQFHGAITGELCSDGSLASFDGQNLNCQSGELLPFYNPFIQNDANNDAVLAVAQARPTRSGESTVYAWDANISGEVFTFNELPAYASFGVEARKEELSDIPSTDSQAQADKEYLVDVFGFGSSLSRAKRTQYAAFAELSVSVTEQIELQLAGRYDHYDDFGSTFNPKIGVSFRPSDSLILRGSWSTSFRAPSLTQAGVKLRTTTSSFDCGANQAVSELYCMGDGTQVSVNSLELGNPNLKAEESEALSFGVAWSPSIDTNVTLDFWHFDHEQVIDTNMTAVLDRAMTDASLRHCGLVPDGAQGISYEAQLCDVTDSNGLNIEQDGADLGQILMAYINTFEPRDSELFLPLYRDHVIPLENTGTQTLSGLDFKLDHRFNFDAGELTLALNGTHYLKFDRNKPGSDSLEKLVGSYQYPRDIVRMSIDWNSEDYYITLGANYTSSYEDDIEGLRGREIGELEKLGVLSAEGGREVDSFLVWDLSAGIDVNDKLTLRARVDNLFDKEPPRVYGSARGFDSINHNAFGTRITLSATYRF</sequence>
<organism evidence="14 15">
    <name type="scientific">Pseudoalteromonas amylolytica</name>
    <dbReference type="NCBI Taxonomy" id="1859457"/>
    <lineage>
        <taxon>Bacteria</taxon>
        <taxon>Pseudomonadati</taxon>
        <taxon>Pseudomonadota</taxon>
        <taxon>Gammaproteobacteria</taxon>
        <taxon>Alteromonadales</taxon>
        <taxon>Pseudoalteromonadaceae</taxon>
        <taxon>Pseudoalteromonas</taxon>
    </lineage>
</organism>
<dbReference type="Proteomes" id="UP000179786">
    <property type="component" value="Unassembled WGS sequence"/>
</dbReference>
<protein>
    <submittedName>
        <fullName evidence="14">TonB-dependent receptor</fullName>
    </submittedName>
</protein>
<keyword evidence="5 9" id="KW-0798">TonB box</keyword>
<evidence type="ECO:0000256" key="4">
    <source>
        <dbReference type="ARBA" id="ARBA00022692"/>
    </source>
</evidence>
<evidence type="ECO:0000256" key="7">
    <source>
        <dbReference type="ARBA" id="ARBA00023237"/>
    </source>
</evidence>
<dbReference type="EMBL" id="MKJU01000032">
    <property type="protein sequence ID" value="OHU87308.1"/>
    <property type="molecule type" value="Genomic_DNA"/>
</dbReference>
<keyword evidence="2 8" id="KW-0813">Transport</keyword>
<dbReference type="AlphaFoldDB" id="A0A1S1MQJ1"/>
<evidence type="ECO:0000256" key="6">
    <source>
        <dbReference type="ARBA" id="ARBA00023136"/>
    </source>
</evidence>
<evidence type="ECO:0000259" key="12">
    <source>
        <dbReference type="Pfam" id="PF00593"/>
    </source>
</evidence>
<comment type="caution">
    <text evidence="14">The sequence shown here is derived from an EMBL/GenBank/DDBJ whole genome shotgun (WGS) entry which is preliminary data.</text>
</comment>
<feature type="region of interest" description="Disordered" evidence="10">
    <location>
        <begin position="86"/>
        <end position="109"/>
    </location>
</feature>
<feature type="signal peptide" evidence="11">
    <location>
        <begin position="1"/>
        <end position="23"/>
    </location>
</feature>
<evidence type="ECO:0000259" key="13">
    <source>
        <dbReference type="Pfam" id="PF07715"/>
    </source>
</evidence>
<reference evidence="14 15" key="1">
    <citation type="submission" date="2016-09" db="EMBL/GenBank/DDBJ databases">
        <title>Pseudoalteromonas amylolytica sp. nov., isolated from the surface seawater.</title>
        <authorList>
            <person name="Wu Y.-H."/>
            <person name="Cheng H."/>
            <person name="Jin X.-B."/>
            <person name="Wang C.-S."/>
            <person name="Xu X.-W."/>
        </authorList>
    </citation>
    <scope>NUCLEOTIDE SEQUENCE [LARGE SCALE GENOMIC DNA]</scope>
    <source>
        <strain evidence="14 15">JW1</strain>
    </source>
</reference>
<dbReference type="GO" id="GO:0009279">
    <property type="term" value="C:cell outer membrane"/>
    <property type="evidence" value="ECO:0007669"/>
    <property type="project" value="UniProtKB-SubCell"/>
</dbReference>
<evidence type="ECO:0000256" key="11">
    <source>
        <dbReference type="SAM" id="SignalP"/>
    </source>
</evidence>
<keyword evidence="6 8" id="KW-0472">Membrane</keyword>
<evidence type="ECO:0000256" key="2">
    <source>
        <dbReference type="ARBA" id="ARBA00022448"/>
    </source>
</evidence>
<dbReference type="Gene3D" id="2.40.170.20">
    <property type="entry name" value="TonB-dependent receptor, beta-barrel domain"/>
    <property type="match status" value="1"/>
</dbReference>
<feature type="domain" description="TonB-dependent receptor plug" evidence="13">
    <location>
        <begin position="51"/>
        <end position="169"/>
    </location>
</feature>
<comment type="subcellular location">
    <subcellularLocation>
        <location evidence="1 8">Cell outer membrane</location>
        <topology evidence="1 8">Multi-pass membrane protein</topology>
    </subcellularLocation>
</comment>
<proteinExistence type="inferred from homology"/>
<dbReference type="OrthoDB" id="176248at2"/>
<evidence type="ECO:0000256" key="8">
    <source>
        <dbReference type="PROSITE-ProRule" id="PRU01360"/>
    </source>
</evidence>
<evidence type="ECO:0000256" key="1">
    <source>
        <dbReference type="ARBA" id="ARBA00004571"/>
    </source>
</evidence>
<dbReference type="InterPro" id="IPR039426">
    <property type="entry name" value="TonB-dep_rcpt-like"/>
</dbReference>
<dbReference type="PANTHER" id="PTHR47234:SF2">
    <property type="entry name" value="TONB-DEPENDENT RECEPTOR"/>
    <property type="match status" value="1"/>
</dbReference>
<evidence type="ECO:0000256" key="9">
    <source>
        <dbReference type="RuleBase" id="RU003357"/>
    </source>
</evidence>
<keyword evidence="3 8" id="KW-1134">Transmembrane beta strand</keyword>
<evidence type="ECO:0000256" key="10">
    <source>
        <dbReference type="SAM" id="MobiDB-lite"/>
    </source>
</evidence>
<dbReference type="Pfam" id="PF00593">
    <property type="entry name" value="TonB_dep_Rec_b-barrel"/>
    <property type="match status" value="1"/>
</dbReference>